<evidence type="ECO:0000256" key="5">
    <source>
        <dbReference type="ARBA" id="ARBA00022807"/>
    </source>
</evidence>
<dbReference type="CDD" id="cd00501">
    <property type="entry name" value="Peptidase_C15"/>
    <property type="match status" value="1"/>
</dbReference>
<dbReference type="Gene3D" id="3.40.630.20">
    <property type="entry name" value="Peptidase C15, pyroglutamyl peptidase I-like"/>
    <property type="match status" value="1"/>
</dbReference>
<dbReference type="AlphaFoldDB" id="A0A420I804"/>
<dbReference type="OrthoDB" id="407146at2759"/>
<evidence type="ECO:0000256" key="3">
    <source>
        <dbReference type="ARBA" id="ARBA00022670"/>
    </source>
</evidence>
<reference evidence="6 7" key="1">
    <citation type="journal article" date="2018" name="BMC Genomics">
        <title>Comparative genome analyses reveal sequence features reflecting distinct modes of host-adaptation between dicot and monocot powdery mildew.</title>
        <authorList>
            <person name="Wu Y."/>
            <person name="Ma X."/>
            <person name="Pan Z."/>
            <person name="Kale S.D."/>
            <person name="Song Y."/>
            <person name="King H."/>
            <person name="Zhang Q."/>
            <person name="Presley C."/>
            <person name="Deng X."/>
            <person name="Wei C.I."/>
            <person name="Xiao S."/>
        </authorList>
    </citation>
    <scope>NUCLEOTIDE SEQUENCE [LARGE SCALE GENOMIC DNA]</scope>
    <source>
        <strain evidence="6">UMSG2</strain>
    </source>
</reference>
<sequence length="241" mass="27555">MSSAVETSSDQEISVLVTGFAPFYENSSVNSSWEIARRLPSHIDTTTNTIDSGDKCVSGNSTRKINSVRIFVYPEPIKVAYKTVRELVPKLWDSRKIDFMIHIGMAANRNYYSIERRAHRDGYLMLDVDCMACPDLTERTVQGKNWIWYGLPEEILSDIHVDDTWNRWRALTPGVDVRISEDPGRFLCDFIYYSSLAELIKKGQARRVIFLHVPEETDDATIRKGITATVQLIKAMVRSEL</sequence>
<comment type="caution">
    <text evidence="6">The sequence shown here is derived from an EMBL/GenBank/DDBJ whole genome shotgun (WGS) entry which is preliminary data.</text>
</comment>
<dbReference type="InterPro" id="IPR036440">
    <property type="entry name" value="Peptidase_C15-like_sf"/>
</dbReference>
<dbReference type="GO" id="GO:0006508">
    <property type="term" value="P:proteolysis"/>
    <property type="evidence" value="ECO:0007669"/>
    <property type="project" value="UniProtKB-KW"/>
</dbReference>
<keyword evidence="3" id="KW-0645">Protease</keyword>
<comment type="similarity">
    <text evidence="1">Belongs to the peptidase C15 family.</text>
</comment>
<keyword evidence="2" id="KW-0963">Cytoplasm</keyword>
<protein>
    <submittedName>
        <fullName evidence="6">Pyroglutamyl-peptidase 1</fullName>
    </submittedName>
</protein>
<accession>A0A420I804</accession>
<dbReference type="PANTHER" id="PTHR23402:SF1">
    <property type="entry name" value="PYROGLUTAMYL-PEPTIDASE I"/>
    <property type="match status" value="1"/>
</dbReference>
<dbReference type="GO" id="GO:0016920">
    <property type="term" value="F:pyroglutamyl-peptidase activity"/>
    <property type="evidence" value="ECO:0007669"/>
    <property type="project" value="InterPro"/>
</dbReference>
<gene>
    <name evidence="6" type="ORF">OnM2_002019</name>
</gene>
<dbReference type="Pfam" id="PF01470">
    <property type="entry name" value="Peptidase_C15"/>
    <property type="match status" value="1"/>
</dbReference>
<dbReference type="SUPFAM" id="SSF53182">
    <property type="entry name" value="Pyrrolidone carboxyl peptidase (pyroglutamate aminopeptidase)"/>
    <property type="match status" value="1"/>
</dbReference>
<evidence type="ECO:0000256" key="4">
    <source>
        <dbReference type="ARBA" id="ARBA00022801"/>
    </source>
</evidence>
<dbReference type="STRING" id="212602.A0A420I804"/>
<name>A0A420I804_9PEZI</name>
<proteinExistence type="inferred from homology"/>
<evidence type="ECO:0000313" key="6">
    <source>
        <dbReference type="EMBL" id="RKF65830.1"/>
    </source>
</evidence>
<dbReference type="EMBL" id="MCFK01000267">
    <property type="protein sequence ID" value="RKF65830.1"/>
    <property type="molecule type" value="Genomic_DNA"/>
</dbReference>
<keyword evidence="7" id="KW-1185">Reference proteome</keyword>
<dbReference type="PANTHER" id="PTHR23402">
    <property type="entry name" value="PROTEASE FAMILY C15 PYROGLUTAMYL-PEPTIDASE I-RELATED"/>
    <property type="match status" value="1"/>
</dbReference>
<evidence type="ECO:0000256" key="2">
    <source>
        <dbReference type="ARBA" id="ARBA00022490"/>
    </source>
</evidence>
<dbReference type="GO" id="GO:0005829">
    <property type="term" value="C:cytosol"/>
    <property type="evidence" value="ECO:0007669"/>
    <property type="project" value="InterPro"/>
</dbReference>
<dbReference type="InterPro" id="IPR000816">
    <property type="entry name" value="Peptidase_C15"/>
</dbReference>
<keyword evidence="5" id="KW-0788">Thiol protease</keyword>
<keyword evidence="4" id="KW-0378">Hydrolase</keyword>
<dbReference type="InterPro" id="IPR016125">
    <property type="entry name" value="Peptidase_C15-like"/>
</dbReference>
<dbReference type="Proteomes" id="UP000286134">
    <property type="component" value="Unassembled WGS sequence"/>
</dbReference>
<evidence type="ECO:0000313" key="7">
    <source>
        <dbReference type="Proteomes" id="UP000286134"/>
    </source>
</evidence>
<evidence type="ECO:0000256" key="1">
    <source>
        <dbReference type="ARBA" id="ARBA00006641"/>
    </source>
</evidence>
<organism evidence="6 7">
    <name type="scientific">Erysiphe neolycopersici</name>
    <dbReference type="NCBI Taxonomy" id="212602"/>
    <lineage>
        <taxon>Eukaryota</taxon>
        <taxon>Fungi</taxon>
        <taxon>Dikarya</taxon>
        <taxon>Ascomycota</taxon>
        <taxon>Pezizomycotina</taxon>
        <taxon>Leotiomycetes</taxon>
        <taxon>Erysiphales</taxon>
        <taxon>Erysiphaceae</taxon>
        <taxon>Erysiphe</taxon>
    </lineage>
</organism>